<dbReference type="PANTHER" id="PTHR11661">
    <property type="entry name" value="60S RIBOSOMAL PROTEIN L12"/>
    <property type="match status" value="1"/>
</dbReference>
<keyword evidence="3" id="KW-0687">Ribonucleoprotein</keyword>
<protein>
    <submittedName>
        <fullName evidence="4">(raccoon dog) hypothetical protein</fullName>
    </submittedName>
</protein>
<dbReference type="AlphaFoldDB" id="A0A811YJ39"/>
<evidence type="ECO:0000256" key="2">
    <source>
        <dbReference type="ARBA" id="ARBA00022980"/>
    </source>
</evidence>
<accession>A0A811YJ39</accession>
<sequence>MPPKFDPKIKVIYLWCIGGGEVCNTSVLVRKIRPLDLSPKKAGDDITKATGGLKFLGITVKLNIQNTQAQLEVVPSTSALIIRAPTRNHLEIEAKHIKHSANMWHRSLARELSKTIKEILGTAPFMGCNVDGCHPYEIIDDINRHVCSTKPS</sequence>
<dbReference type="SMART" id="SM00649">
    <property type="entry name" value="RL11"/>
    <property type="match status" value="1"/>
</dbReference>
<dbReference type="EMBL" id="CAJHUB010000675">
    <property type="protein sequence ID" value="CAD7675337.1"/>
    <property type="molecule type" value="Genomic_DNA"/>
</dbReference>
<organism evidence="4 5">
    <name type="scientific">Nyctereutes procyonoides</name>
    <name type="common">Raccoon dog</name>
    <name type="synonym">Canis procyonoides</name>
    <dbReference type="NCBI Taxonomy" id="34880"/>
    <lineage>
        <taxon>Eukaryota</taxon>
        <taxon>Metazoa</taxon>
        <taxon>Chordata</taxon>
        <taxon>Craniata</taxon>
        <taxon>Vertebrata</taxon>
        <taxon>Euteleostomi</taxon>
        <taxon>Mammalia</taxon>
        <taxon>Eutheria</taxon>
        <taxon>Laurasiatheria</taxon>
        <taxon>Carnivora</taxon>
        <taxon>Caniformia</taxon>
        <taxon>Canidae</taxon>
        <taxon>Nyctereutes</taxon>
    </lineage>
</organism>
<reference evidence="4" key="1">
    <citation type="submission" date="2020-12" db="EMBL/GenBank/DDBJ databases">
        <authorList>
            <consortium name="Molecular Ecology Group"/>
        </authorList>
    </citation>
    <scope>NUCLEOTIDE SEQUENCE</scope>
    <source>
        <strain evidence="4">TBG_1078</strain>
    </source>
</reference>
<name>A0A811YJ39_NYCPR</name>
<dbReference type="InterPro" id="IPR000911">
    <property type="entry name" value="Ribosomal_uL11"/>
</dbReference>
<dbReference type="PANTHER" id="PTHR11661:SF2">
    <property type="entry name" value="LARGE RIBOSOMAL SUBUNIT PROTEIN UL11"/>
    <property type="match status" value="1"/>
</dbReference>
<comment type="caution">
    <text evidence="4">The sequence shown here is derived from an EMBL/GenBank/DDBJ whole genome shotgun (WGS) entry which is preliminary data.</text>
</comment>
<evidence type="ECO:0000313" key="5">
    <source>
        <dbReference type="Proteomes" id="UP000645828"/>
    </source>
</evidence>
<keyword evidence="5" id="KW-1185">Reference proteome</keyword>
<evidence type="ECO:0000256" key="3">
    <source>
        <dbReference type="ARBA" id="ARBA00023274"/>
    </source>
</evidence>
<dbReference type="GO" id="GO:0022625">
    <property type="term" value="C:cytosolic large ribosomal subunit"/>
    <property type="evidence" value="ECO:0007669"/>
    <property type="project" value="TreeGrafter"/>
</dbReference>
<evidence type="ECO:0000256" key="1">
    <source>
        <dbReference type="ARBA" id="ARBA00010537"/>
    </source>
</evidence>
<dbReference type="SUPFAM" id="SSF46906">
    <property type="entry name" value="Ribosomal protein L11, C-terminal domain"/>
    <property type="match status" value="1"/>
</dbReference>
<dbReference type="GO" id="GO:0006412">
    <property type="term" value="P:translation"/>
    <property type="evidence" value="ECO:0007669"/>
    <property type="project" value="InterPro"/>
</dbReference>
<evidence type="ECO:0000313" key="4">
    <source>
        <dbReference type="EMBL" id="CAD7675337.1"/>
    </source>
</evidence>
<gene>
    <name evidence="4" type="ORF">NYPRO_LOCUS8132</name>
</gene>
<dbReference type="Proteomes" id="UP000645828">
    <property type="component" value="Unassembled WGS sequence"/>
</dbReference>
<dbReference type="SUPFAM" id="SSF54747">
    <property type="entry name" value="Ribosomal L11/L12e N-terminal domain"/>
    <property type="match status" value="1"/>
</dbReference>
<keyword evidence="2" id="KW-0689">Ribosomal protein</keyword>
<dbReference type="InterPro" id="IPR036769">
    <property type="entry name" value="Ribosomal_uL11_C_sf"/>
</dbReference>
<dbReference type="Gene3D" id="1.10.10.250">
    <property type="entry name" value="Ribosomal protein L11, C-terminal domain"/>
    <property type="match status" value="1"/>
</dbReference>
<proteinExistence type="inferred from homology"/>
<comment type="similarity">
    <text evidence="1">Belongs to the universal ribosomal protein uL11 family.</text>
</comment>
<dbReference type="FunFam" id="3.30.1550.10:FF:000011">
    <property type="entry name" value="LSU ribosomal protein L11P"/>
    <property type="match status" value="1"/>
</dbReference>
<dbReference type="Gene3D" id="3.30.1550.10">
    <property type="entry name" value="Ribosomal protein L11/L12, N-terminal domain"/>
    <property type="match status" value="1"/>
</dbReference>
<dbReference type="InterPro" id="IPR036796">
    <property type="entry name" value="Ribosomal_uL11_N_sf"/>
</dbReference>
<dbReference type="GO" id="GO:0003735">
    <property type="term" value="F:structural constituent of ribosome"/>
    <property type="evidence" value="ECO:0007669"/>
    <property type="project" value="InterPro"/>
</dbReference>
<dbReference type="GO" id="GO:0070180">
    <property type="term" value="F:large ribosomal subunit rRNA binding"/>
    <property type="evidence" value="ECO:0007669"/>
    <property type="project" value="TreeGrafter"/>
</dbReference>